<feature type="transmembrane region" description="Helical" evidence="6">
    <location>
        <begin position="360"/>
        <end position="387"/>
    </location>
</feature>
<proteinExistence type="predicted"/>
<feature type="transmembrane region" description="Helical" evidence="6">
    <location>
        <begin position="497"/>
        <end position="516"/>
    </location>
</feature>
<evidence type="ECO:0000313" key="9">
    <source>
        <dbReference type="EMBL" id="KAF3434045.1"/>
    </source>
</evidence>
<evidence type="ECO:0000313" key="10">
    <source>
        <dbReference type="Proteomes" id="UP000796880"/>
    </source>
</evidence>
<organism evidence="9 10">
    <name type="scientific">Rhamnella rubrinervis</name>
    <dbReference type="NCBI Taxonomy" id="2594499"/>
    <lineage>
        <taxon>Eukaryota</taxon>
        <taxon>Viridiplantae</taxon>
        <taxon>Streptophyta</taxon>
        <taxon>Embryophyta</taxon>
        <taxon>Tracheophyta</taxon>
        <taxon>Spermatophyta</taxon>
        <taxon>Magnoliopsida</taxon>
        <taxon>eudicotyledons</taxon>
        <taxon>Gunneridae</taxon>
        <taxon>Pentapetalae</taxon>
        <taxon>rosids</taxon>
        <taxon>fabids</taxon>
        <taxon>Rosales</taxon>
        <taxon>Rhamnaceae</taxon>
        <taxon>rhamnoid group</taxon>
        <taxon>Rhamneae</taxon>
        <taxon>Rhamnella</taxon>
    </lineage>
</organism>
<feature type="transmembrane region" description="Helical" evidence="6">
    <location>
        <begin position="130"/>
        <end position="156"/>
    </location>
</feature>
<feature type="domain" description="Nodulin-like" evidence="7">
    <location>
        <begin position="32"/>
        <end position="278"/>
    </location>
</feature>
<dbReference type="CDD" id="cd17354">
    <property type="entry name" value="MFS_Mch1p_like"/>
    <property type="match status" value="1"/>
</dbReference>
<evidence type="ECO:0000256" key="3">
    <source>
        <dbReference type="ARBA" id="ARBA00022989"/>
    </source>
</evidence>
<dbReference type="EMBL" id="VOIH02000011">
    <property type="protein sequence ID" value="KAF3434045.1"/>
    <property type="molecule type" value="Genomic_DNA"/>
</dbReference>
<dbReference type="SUPFAM" id="SSF103473">
    <property type="entry name" value="MFS general substrate transporter"/>
    <property type="match status" value="1"/>
</dbReference>
<feature type="transmembrane region" description="Helical" evidence="6">
    <location>
        <begin position="193"/>
        <end position="210"/>
    </location>
</feature>
<protein>
    <recommendedName>
        <fullName evidence="11">Nodulin-like domain-containing protein</fullName>
    </recommendedName>
</protein>
<accession>A0A8K0DN41</accession>
<dbReference type="InterPro" id="IPR056555">
    <property type="entry name" value="NFD4_C"/>
</dbReference>
<dbReference type="GO" id="GO:0016020">
    <property type="term" value="C:membrane"/>
    <property type="evidence" value="ECO:0007669"/>
    <property type="project" value="UniProtKB-SubCell"/>
</dbReference>
<reference evidence="9" key="1">
    <citation type="submission" date="2020-03" db="EMBL/GenBank/DDBJ databases">
        <title>A high-quality chromosome-level genome assembly of a woody plant with both climbing and erect habits, Rhamnella rubrinervis.</title>
        <authorList>
            <person name="Lu Z."/>
            <person name="Yang Y."/>
            <person name="Zhu X."/>
            <person name="Sun Y."/>
        </authorList>
    </citation>
    <scope>NUCLEOTIDE SEQUENCE</scope>
    <source>
        <strain evidence="9">BYM</strain>
        <tissue evidence="9">Leaf</tissue>
    </source>
</reference>
<feature type="transmembrane region" description="Helical" evidence="6">
    <location>
        <begin position="231"/>
        <end position="248"/>
    </location>
</feature>
<feature type="compositionally biased region" description="Polar residues" evidence="5">
    <location>
        <begin position="302"/>
        <end position="312"/>
    </location>
</feature>
<name>A0A8K0DN41_9ROSA</name>
<dbReference type="InterPro" id="IPR036259">
    <property type="entry name" value="MFS_trans_sf"/>
</dbReference>
<feature type="transmembrane region" description="Helical" evidence="6">
    <location>
        <begin position="552"/>
        <end position="573"/>
    </location>
</feature>
<evidence type="ECO:0000259" key="7">
    <source>
        <dbReference type="Pfam" id="PF06813"/>
    </source>
</evidence>
<keyword evidence="10" id="KW-1185">Reference proteome</keyword>
<evidence type="ECO:0000256" key="5">
    <source>
        <dbReference type="SAM" id="MobiDB-lite"/>
    </source>
</evidence>
<feature type="transmembrane region" description="Helical" evidence="6">
    <location>
        <begin position="463"/>
        <end position="485"/>
    </location>
</feature>
<feature type="transmembrane region" description="Helical" evidence="6">
    <location>
        <begin position="260"/>
        <end position="279"/>
    </location>
</feature>
<comment type="subcellular location">
    <subcellularLocation>
        <location evidence="1">Membrane</location>
        <topology evidence="1">Multi-pass membrane protein</topology>
    </subcellularLocation>
</comment>
<feature type="transmembrane region" description="Helical" evidence="6">
    <location>
        <begin position="438"/>
        <end position="457"/>
    </location>
</feature>
<evidence type="ECO:0000256" key="6">
    <source>
        <dbReference type="SAM" id="Phobius"/>
    </source>
</evidence>
<dbReference type="PANTHER" id="PTHR21576">
    <property type="entry name" value="UNCHARACTERIZED NODULIN-LIKE PROTEIN"/>
    <property type="match status" value="1"/>
</dbReference>
<evidence type="ECO:0008006" key="11">
    <source>
        <dbReference type="Google" id="ProtNLM"/>
    </source>
</evidence>
<dbReference type="Gene3D" id="1.20.1250.20">
    <property type="entry name" value="MFS general substrate transporter like domains"/>
    <property type="match status" value="2"/>
</dbReference>
<evidence type="ECO:0000256" key="4">
    <source>
        <dbReference type="ARBA" id="ARBA00023136"/>
    </source>
</evidence>
<dbReference type="Proteomes" id="UP000796880">
    <property type="component" value="Unassembled WGS sequence"/>
</dbReference>
<dbReference type="InterPro" id="IPR010658">
    <property type="entry name" value="Nodulin-like"/>
</dbReference>
<sequence length="644" mass="70909">MEVTESIAGGGTTAVTAGLDMKNFTLQVINGRWFVAFASVLIMSVAGATYLFGLYSNHIKAVLGYDQTTLNLLSFFKDVGSNVGILSGLINEVTPPWVVLFIGSVLNFFGYFMIWLSVTNRISKPKVWQMCLYIFIGANSQAFANTGALVTVVKIFPESRGFVLGIQKGYLGLSGAIITQLYHAFYGVEDVDSLVLLIAWLPAAMSFIFLRTIRNMKSVRQENELQVFHKFLYISLILAGYLMFVIIVQKSFKFTKNEYGGSVVPVFFILFLPLVVVIGEEYKLWMRNISKGISNNNSNLSPITQAPSSTPMASVATPSPRPPPSIGTPSVSAPILLKQASVSCWKTVFKPPERGEDYTILQALFCTDMLILFIATICGLGGTLSAIDNLGQIGSSLGYPSKSISTFVSLVSIWNYLGRVASGFASEIFMQKYKFPRPLMLTLSLLLSCIGYLLIAFNVRNAVYVSSIIIGFCFGALWPLIFAIISELFGLKYYSTLYNFGTVASPIGLYLLNVRVTGHLYDKEAKKQMVKMGIERKAGELLICNGVECFKLSFIIITSVTLFGSLVSLVLVFRTRKFYKSDVYRKFREEPNAVESEMAMSSIETAGNVGASFEVEDVQEDTNGAKVKEGRFMGVNNGGNGLWE</sequence>
<feature type="transmembrane region" description="Helical" evidence="6">
    <location>
        <begin position="33"/>
        <end position="55"/>
    </location>
</feature>
<dbReference type="AlphaFoldDB" id="A0A8K0DN41"/>
<gene>
    <name evidence="9" type="ORF">FNV43_RR25148</name>
</gene>
<feature type="domain" description="NFD4 C-terminal" evidence="8">
    <location>
        <begin position="373"/>
        <end position="579"/>
    </location>
</feature>
<feature type="transmembrane region" description="Helical" evidence="6">
    <location>
        <begin position="399"/>
        <end position="417"/>
    </location>
</feature>
<feature type="region of interest" description="Disordered" evidence="5">
    <location>
        <begin position="300"/>
        <end position="326"/>
    </location>
</feature>
<keyword evidence="2 6" id="KW-0812">Transmembrane</keyword>
<dbReference type="PANTHER" id="PTHR21576:SF84">
    <property type="entry name" value="FAMILY PROTEIN, PUTATIVE, EXPRESSED-RELATED"/>
    <property type="match status" value="1"/>
</dbReference>
<comment type="caution">
    <text evidence="9">The sequence shown here is derived from an EMBL/GenBank/DDBJ whole genome shotgun (WGS) entry which is preliminary data.</text>
</comment>
<evidence type="ECO:0000256" key="2">
    <source>
        <dbReference type="ARBA" id="ARBA00022692"/>
    </source>
</evidence>
<dbReference type="Pfam" id="PF06813">
    <property type="entry name" value="Nodulin-like"/>
    <property type="match status" value="1"/>
</dbReference>
<feature type="transmembrane region" description="Helical" evidence="6">
    <location>
        <begin position="97"/>
        <end position="118"/>
    </location>
</feature>
<evidence type="ECO:0000256" key="1">
    <source>
        <dbReference type="ARBA" id="ARBA00004141"/>
    </source>
</evidence>
<dbReference type="Pfam" id="PF23262">
    <property type="entry name" value="NFD4_C"/>
    <property type="match status" value="1"/>
</dbReference>
<keyword evidence="4 6" id="KW-0472">Membrane</keyword>
<evidence type="ECO:0000259" key="8">
    <source>
        <dbReference type="Pfam" id="PF23262"/>
    </source>
</evidence>
<keyword evidence="3 6" id="KW-1133">Transmembrane helix</keyword>
<dbReference type="OrthoDB" id="1193890at2759"/>